<evidence type="ECO:0000256" key="1">
    <source>
        <dbReference type="SAM" id="Phobius"/>
    </source>
</evidence>
<proteinExistence type="predicted"/>
<name>A0A7J0FDS8_9ERIC</name>
<sequence>MRKQENCINSNQAMVRGSWFLVRSLLLSLLTIMMVRERERRLWREYAGLAILTLGLAAGCEPGDRSGSGNGVTVVVEPGVTGPEGCPGRELRCGGVDGRRWRRGSGGGKWVTAVVDVGFRR</sequence>
<accession>A0A7J0FDS8</accession>
<evidence type="ECO:0000313" key="3">
    <source>
        <dbReference type="Proteomes" id="UP000585474"/>
    </source>
</evidence>
<keyword evidence="3" id="KW-1185">Reference proteome</keyword>
<dbReference type="Proteomes" id="UP000585474">
    <property type="component" value="Unassembled WGS sequence"/>
</dbReference>
<dbReference type="EMBL" id="BJWL01000011">
    <property type="protein sequence ID" value="GFY96841.1"/>
    <property type="molecule type" value="Genomic_DNA"/>
</dbReference>
<dbReference type="AlphaFoldDB" id="A0A7J0FDS8"/>
<keyword evidence="1" id="KW-0472">Membrane</keyword>
<organism evidence="2 3">
    <name type="scientific">Actinidia rufa</name>
    <dbReference type="NCBI Taxonomy" id="165716"/>
    <lineage>
        <taxon>Eukaryota</taxon>
        <taxon>Viridiplantae</taxon>
        <taxon>Streptophyta</taxon>
        <taxon>Embryophyta</taxon>
        <taxon>Tracheophyta</taxon>
        <taxon>Spermatophyta</taxon>
        <taxon>Magnoliopsida</taxon>
        <taxon>eudicotyledons</taxon>
        <taxon>Gunneridae</taxon>
        <taxon>Pentapetalae</taxon>
        <taxon>asterids</taxon>
        <taxon>Ericales</taxon>
        <taxon>Actinidiaceae</taxon>
        <taxon>Actinidia</taxon>
    </lineage>
</organism>
<evidence type="ECO:0000313" key="2">
    <source>
        <dbReference type="EMBL" id="GFY96841.1"/>
    </source>
</evidence>
<feature type="transmembrane region" description="Helical" evidence="1">
    <location>
        <begin position="18"/>
        <end position="35"/>
    </location>
</feature>
<gene>
    <name evidence="2" type="ORF">Acr_11g0011470</name>
</gene>
<keyword evidence="1" id="KW-0812">Transmembrane</keyword>
<reference evidence="2 3" key="1">
    <citation type="submission" date="2019-07" db="EMBL/GenBank/DDBJ databases">
        <title>De Novo Assembly of kiwifruit Actinidia rufa.</title>
        <authorList>
            <person name="Sugita-Konishi S."/>
            <person name="Sato K."/>
            <person name="Mori E."/>
            <person name="Abe Y."/>
            <person name="Kisaki G."/>
            <person name="Hamano K."/>
            <person name="Suezawa K."/>
            <person name="Otani M."/>
            <person name="Fukuda T."/>
            <person name="Manabe T."/>
            <person name="Gomi K."/>
            <person name="Tabuchi M."/>
            <person name="Akimitsu K."/>
            <person name="Kataoka I."/>
        </authorList>
    </citation>
    <scope>NUCLEOTIDE SEQUENCE [LARGE SCALE GENOMIC DNA]</scope>
    <source>
        <strain evidence="3">cv. Fuchu</strain>
    </source>
</reference>
<comment type="caution">
    <text evidence="2">The sequence shown here is derived from an EMBL/GenBank/DDBJ whole genome shotgun (WGS) entry which is preliminary data.</text>
</comment>
<protein>
    <submittedName>
        <fullName evidence="2">Uncharacterized protein</fullName>
    </submittedName>
</protein>
<keyword evidence="1" id="KW-1133">Transmembrane helix</keyword>